<evidence type="ECO:0000313" key="8">
    <source>
        <dbReference type="Proteomes" id="UP001597036"/>
    </source>
</evidence>
<dbReference type="PANTHER" id="PTHR23528:SF1">
    <property type="entry name" value="MAJOR FACILITATOR SUPERFAMILY (MFS) PROFILE DOMAIN-CONTAINING PROTEIN"/>
    <property type="match status" value="1"/>
</dbReference>
<organism evidence="7 8">
    <name type="scientific">Alloscardovia venturai</name>
    <dbReference type="NCBI Taxonomy" id="1769421"/>
    <lineage>
        <taxon>Bacteria</taxon>
        <taxon>Bacillati</taxon>
        <taxon>Actinomycetota</taxon>
        <taxon>Actinomycetes</taxon>
        <taxon>Bifidobacteriales</taxon>
        <taxon>Bifidobacteriaceae</taxon>
        <taxon>Alloscardovia</taxon>
    </lineage>
</organism>
<feature type="transmembrane region" description="Helical" evidence="5">
    <location>
        <begin position="310"/>
        <end position="328"/>
    </location>
</feature>
<feature type="transmembrane region" description="Helical" evidence="5">
    <location>
        <begin position="373"/>
        <end position="395"/>
    </location>
</feature>
<keyword evidence="3 5" id="KW-1133">Transmembrane helix</keyword>
<feature type="domain" description="Major facilitator superfamily (MFS) profile" evidence="6">
    <location>
        <begin position="28"/>
        <end position="423"/>
    </location>
</feature>
<sequence length="423" mass="44332">MSNETATAAVAWKGTVSDDEQSKAPLNVGVALILGVLLWMGPYMGVNGVLLPARVAQLVGDQKATVLALLSTSAMIVAAIANIVFGALSDLTRSRWGRRTPWIVCGAVLSGLTLLLLNVVTSVPVLVAVWCLYQLFLNAVVAPLIAVLADRVAPKNRGMITSFYALGYSVGIYGGQMVAAPFVKNVSGGIVILAIAAMVGGPLAAVLMREKSSLDMPKGEFTWKIFAQHFAFPTKNCRDYYLALVAKFLIVAAKFTVAGVQLYILTDYMKQTADGASGYLKIINLCMMVTAIGMTLIAAPVSDRIGSRKLPVVACAVFVAAGSLVPFFSANPSVMIAFALLVGIGMGMFNAVDQALNVDVLPDPDTAAKDLGIINLANTGGQVVGPVVAASVIAVWGYQGLFPISACFAIVGGILILFIKKVK</sequence>
<dbReference type="InterPro" id="IPR020846">
    <property type="entry name" value="MFS_dom"/>
</dbReference>
<feature type="transmembrane region" description="Helical" evidence="5">
    <location>
        <begin position="334"/>
        <end position="352"/>
    </location>
</feature>
<dbReference type="PROSITE" id="PS50850">
    <property type="entry name" value="MFS"/>
    <property type="match status" value="1"/>
</dbReference>
<keyword evidence="4 5" id="KW-0472">Membrane</keyword>
<keyword evidence="8" id="KW-1185">Reference proteome</keyword>
<dbReference type="PANTHER" id="PTHR23528">
    <property type="match status" value="1"/>
</dbReference>
<dbReference type="EMBL" id="JBHTHQ010000006">
    <property type="protein sequence ID" value="MFD0704229.1"/>
    <property type="molecule type" value="Genomic_DNA"/>
</dbReference>
<feature type="transmembrane region" description="Helical" evidence="5">
    <location>
        <begin position="189"/>
        <end position="208"/>
    </location>
</feature>
<dbReference type="InterPro" id="IPR036259">
    <property type="entry name" value="MFS_trans_sf"/>
</dbReference>
<evidence type="ECO:0000256" key="5">
    <source>
        <dbReference type="SAM" id="Phobius"/>
    </source>
</evidence>
<accession>A0ABW2Y1V3</accession>
<comment type="caution">
    <text evidence="7">The sequence shown here is derived from an EMBL/GenBank/DDBJ whole genome shotgun (WGS) entry which is preliminary data.</text>
</comment>
<feature type="transmembrane region" description="Helical" evidence="5">
    <location>
        <begin position="127"/>
        <end position="149"/>
    </location>
</feature>
<protein>
    <submittedName>
        <fullName evidence="7">MFS transporter</fullName>
    </submittedName>
</protein>
<evidence type="ECO:0000256" key="3">
    <source>
        <dbReference type="ARBA" id="ARBA00022989"/>
    </source>
</evidence>
<comment type="subcellular location">
    <subcellularLocation>
        <location evidence="1">Cell membrane</location>
        <topology evidence="1">Multi-pass membrane protein</topology>
    </subcellularLocation>
</comment>
<evidence type="ECO:0000256" key="4">
    <source>
        <dbReference type="ARBA" id="ARBA00023136"/>
    </source>
</evidence>
<name>A0ABW2Y1V3_9BIFI</name>
<dbReference type="RefSeq" id="WP_377937567.1">
    <property type="nucleotide sequence ID" value="NZ_JBHTHQ010000006.1"/>
</dbReference>
<feature type="transmembrane region" description="Helical" evidence="5">
    <location>
        <begin position="100"/>
        <end position="121"/>
    </location>
</feature>
<evidence type="ECO:0000259" key="6">
    <source>
        <dbReference type="PROSITE" id="PS50850"/>
    </source>
</evidence>
<proteinExistence type="predicted"/>
<feature type="transmembrane region" description="Helical" evidence="5">
    <location>
        <begin position="276"/>
        <end position="298"/>
    </location>
</feature>
<dbReference type="InterPro" id="IPR011701">
    <property type="entry name" value="MFS"/>
</dbReference>
<evidence type="ECO:0000256" key="2">
    <source>
        <dbReference type="ARBA" id="ARBA00022692"/>
    </source>
</evidence>
<feature type="transmembrane region" description="Helical" evidence="5">
    <location>
        <begin position="66"/>
        <end position="88"/>
    </location>
</feature>
<evidence type="ECO:0000313" key="7">
    <source>
        <dbReference type="EMBL" id="MFD0704229.1"/>
    </source>
</evidence>
<feature type="transmembrane region" description="Helical" evidence="5">
    <location>
        <begin position="161"/>
        <end position="183"/>
    </location>
</feature>
<keyword evidence="2 5" id="KW-0812">Transmembrane</keyword>
<reference evidence="8" key="1">
    <citation type="journal article" date="2019" name="Int. J. Syst. Evol. Microbiol.">
        <title>The Global Catalogue of Microorganisms (GCM) 10K type strain sequencing project: providing services to taxonomists for standard genome sequencing and annotation.</title>
        <authorList>
            <consortium name="The Broad Institute Genomics Platform"/>
            <consortium name="The Broad Institute Genome Sequencing Center for Infectious Disease"/>
            <person name="Wu L."/>
            <person name="Ma J."/>
        </authorList>
    </citation>
    <scope>NUCLEOTIDE SEQUENCE [LARGE SCALE GENOMIC DNA]</scope>
    <source>
        <strain evidence="8">CCM 8604</strain>
    </source>
</reference>
<feature type="transmembrane region" description="Helical" evidence="5">
    <location>
        <begin position="240"/>
        <end position="264"/>
    </location>
</feature>
<dbReference type="Pfam" id="PF07690">
    <property type="entry name" value="MFS_1"/>
    <property type="match status" value="1"/>
</dbReference>
<feature type="transmembrane region" description="Helical" evidence="5">
    <location>
        <begin position="26"/>
        <end position="46"/>
    </location>
</feature>
<dbReference type="Gene3D" id="1.20.1250.20">
    <property type="entry name" value="MFS general substrate transporter like domains"/>
    <property type="match status" value="2"/>
</dbReference>
<evidence type="ECO:0000256" key="1">
    <source>
        <dbReference type="ARBA" id="ARBA00004651"/>
    </source>
</evidence>
<gene>
    <name evidence="7" type="ORF">ACFQY8_00455</name>
</gene>
<dbReference type="SUPFAM" id="SSF103473">
    <property type="entry name" value="MFS general substrate transporter"/>
    <property type="match status" value="1"/>
</dbReference>
<dbReference type="Proteomes" id="UP001597036">
    <property type="component" value="Unassembled WGS sequence"/>
</dbReference>
<feature type="transmembrane region" description="Helical" evidence="5">
    <location>
        <begin position="401"/>
        <end position="419"/>
    </location>
</feature>